<reference evidence="1" key="1">
    <citation type="submission" date="2021-06" db="EMBL/GenBank/DDBJ databases">
        <authorList>
            <person name="Kallberg Y."/>
            <person name="Tangrot J."/>
            <person name="Rosling A."/>
        </authorList>
    </citation>
    <scope>NUCLEOTIDE SEQUENCE</scope>
    <source>
        <strain evidence="1">AU212A</strain>
    </source>
</reference>
<comment type="caution">
    <text evidence="1">The sequence shown here is derived from an EMBL/GenBank/DDBJ whole genome shotgun (WGS) entry which is preliminary data.</text>
</comment>
<sequence>NVKEITKYLISCIFDCNTCWNSSYLAWTRLIQIKAYIELLITDLITHDKAEERKDGKLLKEINLTNSEWDLLKELLQVLDPFEEATRYLGGSYYSTYSFIYAVIEKLKEFFKLTINKLNIENIEDTQDVFDQDEDEQSEFTSYNKINIPVNTVGLLNEVKKKIYMTLCHYYSDYTPQELVSALLDPRLKSLDFINALNRSKVELTLRNLYINEKALENQVHPLR</sequence>
<gene>
    <name evidence="1" type="ORF">SCALOS_LOCUS5058</name>
</gene>
<proteinExistence type="predicted"/>
<dbReference type="Proteomes" id="UP000789860">
    <property type="component" value="Unassembled WGS sequence"/>
</dbReference>
<protein>
    <submittedName>
        <fullName evidence="1">6801_t:CDS:1</fullName>
    </submittedName>
</protein>
<evidence type="ECO:0000313" key="1">
    <source>
        <dbReference type="EMBL" id="CAG8547402.1"/>
    </source>
</evidence>
<accession>A0ACA9LSQ3</accession>
<dbReference type="EMBL" id="CAJVPM010007617">
    <property type="protein sequence ID" value="CAG8547402.1"/>
    <property type="molecule type" value="Genomic_DNA"/>
</dbReference>
<organism evidence="1 2">
    <name type="scientific">Scutellospora calospora</name>
    <dbReference type="NCBI Taxonomy" id="85575"/>
    <lineage>
        <taxon>Eukaryota</taxon>
        <taxon>Fungi</taxon>
        <taxon>Fungi incertae sedis</taxon>
        <taxon>Mucoromycota</taxon>
        <taxon>Glomeromycotina</taxon>
        <taxon>Glomeromycetes</taxon>
        <taxon>Diversisporales</taxon>
        <taxon>Gigasporaceae</taxon>
        <taxon>Scutellospora</taxon>
    </lineage>
</organism>
<name>A0ACA9LSQ3_9GLOM</name>
<evidence type="ECO:0000313" key="2">
    <source>
        <dbReference type="Proteomes" id="UP000789860"/>
    </source>
</evidence>
<keyword evidence="2" id="KW-1185">Reference proteome</keyword>
<feature type="non-terminal residue" evidence="1">
    <location>
        <position position="1"/>
    </location>
</feature>